<dbReference type="AlphaFoldDB" id="A0A1H9INK4"/>
<dbReference type="EMBL" id="FOGB01000007">
    <property type="protein sequence ID" value="SEQ76148.1"/>
    <property type="molecule type" value="Genomic_DNA"/>
</dbReference>
<dbReference type="InterPro" id="IPR037523">
    <property type="entry name" value="VOC_core"/>
</dbReference>
<keyword evidence="2" id="KW-0560">Oxidoreductase</keyword>
<evidence type="ECO:0000313" key="2">
    <source>
        <dbReference type="EMBL" id="SEQ76148.1"/>
    </source>
</evidence>
<dbReference type="InterPro" id="IPR029068">
    <property type="entry name" value="Glyas_Bleomycin-R_OHBP_Dase"/>
</dbReference>
<dbReference type="GO" id="GO:0051213">
    <property type="term" value="F:dioxygenase activity"/>
    <property type="evidence" value="ECO:0007669"/>
    <property type="project" value="UniProtKB-KW"/>
</dbReference>
<dbReference type="Proteomes" id="UP000198749">
    <property type="component" value="Unassembled WGS sequence"/>
</dbReference>
<dbReference type="Gene3D" id="3.30.720.120">
    <property type="match status" value="1"/>
</dbReference>
<feature type="domain" description="VOC" evidence="1">
    <location>
        <begin position="3"/>
        <end position="120"/>
    </location>
</feature>
<dbReference type="RefSeq" id="WP_091359044.1">
    <property type="nucleotide sequence ID" value="NZ_AP025284.1"/>
</dbReference>
<sequence>MPDSNFIILYVENPSHSVEFYSTLLERSPIENSPNFALFVLDSGMKFGLWQQQDVQPAIESLGVSGEIAFPLPDKAEVSRIYHRWQDRGLTMIQEPTAMEFGYTFVALDPDGNRLRVFSPAES</sequence>
<reference evidence="3" key="1">
    <citation type="submission" date="2016-10" db="EMBL/GenBank/DDBJ databases">
        <authorList>
            <person name="Varghese N."/>
            <person name="Submissions S."/>
        </authorList>
    </citation>
    <scope>NUCLEOTIDE SEQUENCE [LARGE SCALE GENOMIC DNA]</scope>
    <source>
        <strain evidence="3">DSM 18887</strain>
    </source>
</reference>
<accession>A0A1H9INK4</accession>
<organism evidence="2 3">
    <name type="scientific">Amphritea atlantica</name>
    <dbReference type="NCBI Taxonomy" id="355243"/>
    <lineage>
        <taxon>Bacteria</taxon>
        <taxon>Pseudomonadati</taxon>
        <taxon>Pseudomonadota</taxon>
        <taxon>Gammaproteobacteria</taxon>
        <taxon>Oceanospirillales</taxon>
        <taxon>Oceanospirillaceae</taxon>
        <taxon>Amphritea</taxon>
    </lineage>
</organism>
<dbReference type="OrthoDB" id="9806945at2"/>
<keyword evidence="2" id="KW-0223">Dioxygenase</keyword>
<dbReference type="InterPro" id="IPR004360">
    <property type="entry name" value="Glyas_Fos-R_dOase_dom"/>
</dbReference>
<dbReference type="Pfam" id="PF00903">
    <property type="entry name" value="Glyoxalase"/>
    <property type="match status" value="1"/>
</dbReference>
<evidence type="ECO:0000313" key="3">
    <source>
        <dbReference type="Proteomes" id="UP000198749"/>
    </source>
</evidence>
<dbReference type="Gene3D" id="3.30.720.110">
    <property type="match status" value="1"/>
</dbReference>
<dbReference type="SUPFAM" id="SSF54593">
    <property type="entry name" value="Glyoxalase/Bleomycin resistance protein/Dihydroxybiphenyl dioxygenase"/>
    <property type="match status" value="1"/>
</dbReference>
<gene>
    <name evidence="2" type="ORF">SAMN03080615_02670</name>
</gene>
<dbReference type="PIRSF" id="PIRSF039020">
    <property type="entry name" value="EhpR"/>
    <property type="match status" value="1"/>
</dbReference>
<name>A0A1H9INK4_9GAMM</name>
<proteinExistence type="predicted"/>
<dbReference type="InterPro" id="IPR026275">
    <property type="entry name" value="Glyoxalase/dOase/EhpR"/>
</dbReference>
<dbReference type="PROSITE" id="PS51819">
    <property type="entry name" value="VOC"/>
    <property type="match status" value="1"/>
</dbReference>
<protein>
    <submittedName>
        <fullName evidence="2">Catechol 2,3-dioxygenase</fullName>
    </submittedName>
</protein>
<dbReference type="STRING" id="355243.SAMN03080615_02670"/>
<evidence type="ECO:0000259" key="1">
    <source>
        <dbReference type="PROSITE" id="PS51819"/>
    </source>
</evidence>
<keyword evidence="3" id="KW-1185">Reference proteome</keyword>